<dbReference type="RefSeq" id="WP_183336892.1">
    <property type="nucleotide sequence ID" value="NZ_JACHZG010000001.1"/>
</dbReference>
<dbReference type="PROSITE" id="PS50093">
    <property type="entry name" value="PKD"/>
    <property type="match status" value="1"/>
</dbReference>
<protein>
    <submittedName>
        <fullName evidence="4">Glucose/arabinose dehydrogenase</fullName>
    </submittedName>
</protein>
<dbReference type="Pfam" id="PF18998">
    <property type="entry name" value="Flg_new_2"/>
    <property type="match status" value="1"/>
</dbReference>
<accession>A0A7W5P5U7</accession>
<dbReference type="AlphaFoldDB" id="A0A7W5P5U7"/>
<keyword evidence="5" id="KW-1185">Reference proteome</keyword>
<dbReference type="SUPFAM" id="SSF49299">
    <property type="entry name" value="PKD domain"/>
    <property type="match status" value="1"/>
</dbReference>
<comment type="caution">
    <text evidence="4">The sequence shown here is derived from an EMBL/GenBank/DDBJ whole genome shotgun (WGS) entry which is preliminary data.</text>
</comment>
<reference evidence="4 5" key="1">
    <citation type="submission" date="2020-08" db="EMBL/GenBank/DDBJ databases">
        <title>Sequencing the genomes of 1000 actinobacteria strains.</title>
        <authorList>
            <person name="Klenk H.-P."/>
        </authorList>
    </citation>
    <scope>NUCLEOTIDE SEQUENCE [LARGE SCALE GENOMIC DNA]</scope>
    <source>
        <strain evidence="4 5">DSM 11053</strain>
    </source>
</reference>
<name>A0A7W5P5U7_9ACTN</name>
<dbReference type="InterPro" id="IPR000601">
    <property type="entry name" value="PKD_dom"/>
</dbReference>
<dbReference type="SUPFAM" id="SSF50952">
    <property type="entry name" value="Soluble quinoprotein glucose dehydrogenase"/>
    <property type="match status" value="1"/>
</dbReference>
<dbReference type="InterPro" id="IPR012938">
    <property type="entry name" value="Glc/Sorbosone_DH"/>
</dbReference>
<dbReference type="InterPro" id="IPR044060">
    <property type="entry name" value="Bacterial_rp_domain"/>
</dbReference>
<dbReference type="GO" id="GO:0005975">
    <property type="term" value="P:carbohydrate metabolic process"/>
    <property type="evidence" value="ECO:0007669"/>
    <property type="project" value="UniProtKB-ARBA"/>
</dbReference>
<feature type="signal peptide" evidence="2">
    <location>
        <begin position="1"/>
        <end position="27"/>
    </location>
</feature>
<dbReference type="SMART" id="SM00089">
    <property type="entry name" value="PKD"/>
    <property type="match status" value="1"/>
</dbReference>
<dbReference type="PANTHER" id="PTHR19328:SF13">
    <property type="entry name" value="HIPL1 PROTEIN"/>
    <property type="match status" value="1"/>
</dbReference>
<dbReference type="InterPro" id="IPR022409">
    <property type="entry name" value="PKD/Chitinase_dom"/>
</dbReference>
<dbReference type="InterPro" id="IPR013207">
    <property type="entry name" value="LGFP"/>
</dbReference>
<dbReference type="EMBL" id="JACHZG010000001">
    <property type="protein sequence ID" value="MBB3325850.1"/>
    <property type="molecule type" value="Genomic_DNA"/>
</dbReference>
<dbReference type="Pfam" id="PF18911">
    <property type="entry name" value="PKD_4"/>
    <property type="match status" value="1"/>
</dbReference>
<evidence type="ECO:0000256" key="2">
    <source>
        <dbReference type="SAM" id="SignalP"/>
    </source>
</evidence>
<dbReference type="InterPro" id="IPR011042">
    <property type="entry name" value="6-blade_b-propeller_TolB-like"/>
</dbReference>
<sequence length="870" mass="92663">MLRRLLVTLPALALVGVSVLSAAPAEAAPKLPAGFSLVGYDSGQDDYELTNFSWLPDGSLLTIGKEGTITFVPDGGKARKIGKVPGVRAVDDHGLLGLALARDYASTGHVYLSYDKGKVGGTGHAMLEEWQALPAGSPTTFTKSKTVVDGDDTSPKITETGTTHGPDSVVTAPDGSLYWSIGDNAGNNGDPKALRAQDLDDAHGKILRVTPDGRGVSTNPFYDADKPSSIRSMVYAYGFRNPFRFSIDARSGLLNVGDVGWRNVEEVSMIGSGANAGWPCMEGARRTSFGTYATCKALYKKNKDVRPIWTYTHSGRGASITGGALYTGSAYPAKYKNSYFLGDYTRNQVWTMAVDANGKMTRKPEGGGFIKGAGGPVAFHAGPNGDMTYADILSGKIQRIVYGSGNRKPTADITFSTDADRRTVSFSAAASYDPDGDKLTYAWKFGDGSTGTGETPKHTYTGTAAQKVSVTATDSIGASDSAEVTVYPANHSPALSVTTPAATKLFKVGEPVKLSATATDVEDGKLDVTYETILLHCPFPNSCHLHPDGRTTGGSYSKDFTDHGSDTSMQITVSATDERGAKVSKVYLARPNLRTVTVKSKVPVNIDGVTTFSSREVEAQEVQLDAPETSGYQHFVSWSDGGKANHTFVMPDRDVALTATYKTFIEEKYAALGGAKSFLGKTKGAEYSSTGGRSRTYQGGRLIWSEDTGAHEVHGLILKKFLGSGGIAKLGFPTADEVDVKGGQASVFEDARIYHITKGKTSVSRGAILTKYLDAGGPNAYGLPATDVKKVKGGEYEGFTDGRSIYWSKAHGAHLVYGLVRQEYKRAGYEKSCLGLPIKDEYAVDGGRRADFVGGYILYDRESGKTSTHC</sequence>
<evidence type="ECO:0000259" key="3">
    <source>
        <dbReference type="PROSITE" id="PS50093"/>
    </source>
</evidence>
<organism evidence="4 5">
    <name type="scientific">Microlunatus antarcticus</name>
    <dbReference type="NCBI Taxonomy" id="53388"/>
    <lineage>
        <taxon>Bacteria</taxon>
        <taxon>Bacillati</taxon>
        <taxon>Actinomycetota</taxon>
        <taxon>Actinomycetes</taxon>
        <taxon>Propionibacteriales</taxon>
        <taxon>Propionibacteriaceae</taxon>
        <taxon>Microlunatus</taxon>
    </lineage>
</organism>
<dbReference type="Pfam" id="PF08310">
    <property type="entry name" value="LGFP"/>
    <property type="match status" value="3"/>
</dbReference>
<dbReference type="Pfam" id="PF07995">
    <property type="entry name" value="GSDH"/>
    <property type="match status" value="1"/>
</dbReference>
<dbReference type="InterPro" id="IPR035986">
    <property type="entry name" value="PKD_dom_sf"/>
</dbReference>
<feature type="compositionally biased region" description="Polar residues" evidence="1">
    <location>
        <begin position="155"/>
        <end position="165"/>
    </location>
</feature>
<dbReference type="Gene3D" id="2.60.40.10">
    <property type="entry name" value="Immunoglobulins"/>
    <property type="match status" value="1"/>
</dbReference>
<dbReference type="InterPro" id="IPR013783">
    <property type="entry name" value="Ig-like_fold"/>
</dbReference>
<evidence type="ECO:0000313" key="5">
    <source>
        <dbReference type="Proteomes" id="UP000565572"/>
    </source>
</evidence>
<keyword evidence="2" id="KW-0732">Signal</keyword>
<feature type="region of interest" description="Disordered" evidence="1">
    <location>
        <begin position="141"/>
        <end position="170"/>
    </location>
</feature>
<gene>
    <name evidence="4" type="ORF">FHX39_000794</name>
</gene>
<dbReference type="CDD" id="cd00146">
    <property type="entry name" value="PKD"/>
    <property type="match status" value="1"/>
</dbReference>
<dbReference type="Proteomes" id="UP000565572">
    <property type="component" value="Unassembled WGS sequence"/>
</dbReference>
<proteinExistence type="predicted"/>
<feature type="domain" description="PKD" evidence="3">
    <location>
        <begin position="423"/>
        <end position="486"/>
    </location>
</feature>
<evidence type="ECO:0000313" key="4">
    <source>
        <dbReference type="EMBL" id="MBB3325850.1"/>
    </source>
</evidence>
<dbReference type="PANTHER" id="PTHR19328">
    <property type="entry name" value="HEDGEHOG-INTERACTING PROTEIN"/>
    <property type="match status" value="1"/>
</dbReference>
<feature type="chain" id="PRO_5031218085" evidence="2">
    <location>
        <begin position="28"/>
        <end position="870"/>
    </location>
</feature>
<evidence type="ECO:0000256" key="1">
    <source>
        <dbReference type="SAM" id="MobiDB-lite"/>
    </source>
</evidence>
<dbReference type="InterPro" id="IPR011041">
    <property type="entry name" value="Quinoprot_gluc/sorb_DH_b-prop"/>
</dbReference>
<dbReference type="Gene3D" id="2.120.10.30">
    <property type="entry name" value="TolB, C-terminal domain"/>
    <property type="match status" value="1"/>
</dbReference>